<feature type="domain" description="Glycosyl hydrolases family 2 sugar binding" evidence="6">
    <location>
        <begin position="18"/>
        <end position="153"/>
    </location>
</feature>
<evidence type="ECO:0000256" key="1">
    <source>
        <dbReference type="ARBA" id="ARBA00007401"/>
    </source>
</evidence>
<dbReference type="GO" id="GO:0005975">
    <property type="term" value="P:carbohydrate metabolic process"/>
    <property type="evidence" value="ECO:0007669"/>
    <property type="project" value="InterPro"/>
</dbReference>
<dbReference type="InterPro" id="IPR006104">
    <property type="entry name" value="Glyco_hydro_2_N"/>
</dbReference>
<reference evidence="8 10" key="2">
    <citation type="submission" date="2020-03" db="EMBL/GenBank/DDBJ databases">
        <title>Characterization of ganglioside-mimicking enterococci.</title>
        <authorList>
            <person name="Patry R.T."/>
            <person name="Nothaft H."/>
            <person name="Bridger R."/>
            <person name="Shajahan A."/>
            <person name="Huynh S."/>
            <person name="Sanchez S."/>
            <person name="Azadi P."/>
            <person name="Cooper K."/>
            <person name="Miller W.G."/>
            <person name="Parker C.T."/>
            <person name="Wells L."/>
            <person name="Szymanski C.M."/>
        </authorList>
    </citation>
    <scope>NUCLEOTIDE SEQUENCE [LARGE SCALE GENOMIC DNA]</scope>
    <source>
        <strain evidence="8 10">EGM181</strain>
    </source>
</reference>
<dbReference type="SUPFAM" id="SSF51445">
    <property type="entry name" value="(Trans)glycosidases"/>
    <property type="match status" value="1"/>
</dbReference>
<evidence type="ECO:0000259" key="5">
    <source>
        <dbReference type="Pfam" id="PF02836"/>
    </source>
</evidence>
<evidence type="ECO:0000313" key="9">
    <source>
        <dbReference type="Proteomes" id="UP000439965"/>
    </source>
</evidence>
<dbReference type="Pfam" id="PF02836">
    <property type="entry name" value="Glyco_hydro_2_C"/>
    <property type="match status" value="1"/>
</dbReference>
<dbReference type="Proteomes" id="UP000516696">
    <property type="component" value="Chromosome"/>
</dbReference>
<dbReference type="InterPro" id="IPR051913">
    <property type="entry name" value="GH2_Domain-Containing"/>
</dbReference>
<dbReference type="RefSeq" id="WP_021149174.1">
    <property type="nucleotide sequence ID" value="NZ_BTSN01000010.1"/>
</dbReference>
<dbReference type="Gene3D" id="3.20.20.80">
    <property type="entry name" value="Glycosidases"/>
    <property type="match status" value="1"/>
</dbReference>
<dbReference type="PANTHER" id="PTHR42732:SF3">
    <property type="entry name" value="HYDROLASE"/>
    <property type="match status" value="1"/>
</dbReference>
<reference evidence="7 9" key="1">
    <citation type="submission" date="2019-04" db="EMBL/GenBank/DDBJ databases">
        <title>Step-wise assembly of the neonatal virome modulated by breast feeding.</title>
        <authorList>
            <person name="Liang G."/>
            <person name="Bushman F."/>
        </authorList>
    </citation>
    <scope>NUCLEOTIDE SEQUENCE [LARGE SCALE GENOMIC DNA]</scope>
    <source>
        <strain evidence="7 9">E3404</strain>
    </source>
</reference>
<dbReference type="GO" id="GO:0004553">
    <property type="term" value="F:hydrolase activity, hydrolyzing O-glycosyl compounds"/>
    <property type="evidence" value="ECO:0007669"/>
    <property type="project" value="InterPro"/>
</dbReference>
<dbReference type="Pfam" id="PF00703">
    <property type="entry name" value="Glyco_hydro_2"/>
    <property type="match status" value="1"/>
</dbReference>
<dbReference type="Gene3D" id="2.60.40.10">
    <property type="entry name" value="Immunoglobulins"/>
    <property type="match status" value="1"/>
</dbReference>
<dbReference type="EMBL" id="CP050485">
    <property type="protein sequence ID" value="QOG26234.1"/>
    <property type="molecule type" value="Genomic_DNA"/>
</dbReference>
<organism evidence="7 9">
    <name type="scientific">Enterococcus gallinarum</name>
    <dbReference type="NCBI Taxonomy" id="1353"/>
    <lineage>
        <taxon>Bacteria</taxon>
        <taxon>Bacillati</taxon>
        <taxon>Bacillota</taxon>
        <taxon>Bacilli</taxon>
        <taxon>Lactobacillales</taxon>
        <taxon>Enterococcaceae</taxon>
        <taxon>Enterococcus</taxon>
    </lineage>
</organism>
<feature type="domain" description="Glycoside hydrolase family 2 catalytic" evidence="5">
    <location>
        <begin position="325"/>
        <end position="589"/>
    </location>
</feature>
<dbReference type="PANTHER" id="PTHR42732">
    <property type="entry name" value="BETA-GALACTOSIDASE"/>
    <property type="match status" value="1"/>
</dbReference>
<evidence type="ECO:0000313" key="8">
    <source>
        <dbReference type="EMBL" id="QOG26234.1"/>
    </source>
</evidence>
<dbReference type="InterPro" id="IPR006103">
    <property type="entry name" value="Glyco_hydro_2_cat"/>
</dbReference>
<evidence type="ECO:0000259" key="6">
    <source>
        <dbReference type="Pfam" id="PF02837"/>
    </source>
</evidence>
<dbReference type="InterPro" id="IPR017853">
    <property type="entry name" value="GH"/>
</dbReference>
<dbReference type="Proteomes" id="UP000439965">
    <property type="component" value="Unassembled WGS sequence"/>
</dbReference>
<evidence type="ECO:0000256" key="3">
    <source>
        <dbReference type="ARBA" id="ARBA00023295"/>
    </source>
</evidence>
<keyword evidence="2 7" id="KW-0378">Hydrolase</keyword>
<gene>
    <name evidence="8" type="ORF">EGM181_02600</name>
    <name evidence="7" type="ORF">GTI89_07240</name>
</gene>
<dbReference type="InterPro" id="IPR036156">
    <property type="entry name" value="Beta-gal/glucu_dom_sf"/>
</dbReference>
<evidence type="ECO:0000259" key="4">
    <source>
        <dbReference type="Pfam" id="PF00703"/>
    </source>
</evidence>
<name>A0A366U4Q0_ENTGA</name>
<sequence>MSRNEYPRPQFQRENWLNLNGEWHFAFDDKNVGLKEKWYQEEEAYPHRIKVPFVYQSELSGINQREPHDIVWYYRTFTVQAMDSQRVVLHFGAVDYEADVFVNGCHVTNHQGGHTSFEVDITDYLVDGQQAISVRAFDPHADESIPRGKQFWETESAGIWYTNSTGIWQPVWLEVVSETYLKEINLTPNFDEGTVTVETILNQFQPQCELDYRISFKEQLIAAGRLSADSAKMKFNADLFQEHIFRSNFHHDGWSWTPENPQLFDIKLSLINDGETIDYLKSYFGMRKIHTENGMVYLNNKPYYQKLILDQGYWPSGLLTAPSDEDFKKDILLAKEMGFNGCRKHQKTEDPRFLYWADQLGFLVWGECAAPAIYNEDSVERLMREWTEIIARDFSHPSIVTWVPINESWGVPKISFDRTQQHFSQAMYHFLHALDKTRLVISNDGWAMTETDICAIHNYAHGQKEETEKYDYFKETLRTRENLIKRLSTPWPIFANGFSYQEQPILLTEFGGIGFDVSGQPGWGYTSVDNEVEFLKDYQRVLSAVYASVGLWGYCYTQLTDVEQEINGLLTYDRQPKVDLAAIKAINDQFHVSQVE</sequence>
<feature type="domain" description="Glycoside hydrolase family 2 immunoglobulin-like beta-sandwich" evidence="4">
    <location>
        <begin position="179"/>
        <end position="287"/>
    </location>
</feature>
<dbReference type="SUPFAM" id="SSF49303">
    <property type="entry name" value="beta-Galactosidase/glucuronidase domain"/>
    <property type="match status" value="1"/>
</dbReference>
<keyword evidence="3" id="KW-0326">Glycosidase</keyword>
<comment type="similarity">
    <text evidence="1">Belongs to the glycosyl hydrolase 2 family.</text>
</comment>
<evidence type="ECO:0000313" key="7">
    <source>
        <dbReference type="EMBL" id="MXS25847.1"/>
    </source>
</evidence>
<dbReference type="Gene3D" id="2.60.120.260">
    <property type="entry name" value="Galactose-binding domain-like"/>
    <property type="match status" value="1"/>
</dbReference>
<proteinExistence type="inferred from homology"/>
<dbReference type="InterPro" id="IPR006102">
    <property type="entry name" value="Ig-like_GH2"/>
</dbReference>
<protein>
    <submittedName>
        <fullName evidence="7">Glycoside hydrolase family 2</fullName>
    </submittedName>
</protein>
<evidence type="ECO:0000313" key="10">
    <source>
        <dbReference type="Proteomes" id="UP000516696"/>
    </source>
</evidence>
<dbReference type="EMBL" id="WVTI01000004">
    <property type="protein sequence ID" value="MXS25847.1"/>
    <property type="molecule type" value="Genomic_DNA"/>
</dbReference>
<evidence type="ECO:0000256" key="2">
    <source>
        <dbReference type="ARBA" id="ARBA00022801"/>
    </source>
</evidence>
<dbReference type="SUPFAM" id="SSF49785">
    <property type="entry name" value="Galactose-binding domain-like"/>
    <property type="match status" value="1"/>
</dbReference>
<dbReference type="AlphaFoldDB" id="A0A366U4Q0"/>
<dbReference type="InterPro" id="IPR013783">
    <property type="entry name" value="Ig-like_fold"/>
</dbReference>
<accession>A0A366U4Q0</accession>
<dbReference type="InterPro" id="IPR008979">
    <property type="entry name" value="Galactose-bd-like_sf"/>
</dbReference>
<dbReference type="Pfam" id="PF02837">
    <property type="entry name" value="Glyco_hydro_2_N"/>
    <property type="match status" value="1"/>
</dbReference>